<protein>
    <recommendedName>
        <fullName evidence="2">Mitochondrial resolvase Ydc2 catalytic domain-containing protein</fullName>
    </recommendedName>
</protein>
<dbReference type="EMBL" id="MN739899">
    <property type="protein sequence ID" value="QHT76680.1"/>
    <property type="molecule type" value="Genomic_DNA"/>
</dbReference>
<sequence length="296" mass="34970">MENPVILSFDVGVFNLSYCILTYTNNWDILEWNNIDLTNKSNEICFCGKKATASNIINNELIYYCNKHSKQIEINTDSYKNYYEKCEPKTYQCCYKNKQNTCCNKNASYYSNQYYCTIHAKTEYTKTNKDKNIKILKKTKLVSINFDDIKFKIITELDKHKHFLNVNYVVIENQPSFKNPRMKSIASTIYDYYLIRGIMDKELNKSNIIQVKFQSPSNKLKLITLEDKEKITNIKNDKSQTSTNKTYKITKDLSIKYCLNLIKHLPDKITFLNNQKKKDDYADSFLQGVYFYNKII</sequence>
<dbReference type="InterPro" id="IPR036397">
    <property type="entry name" value="RNaseH_sf"/>
</dbReference>
<evidence type="ECO:0008006" key="2">
    <source>
        <dbReference type="Google" id="ProtNLM"/>
    </source>
</evidence>
<name>A0A6C0H8I9_9ZZZZ</name>
<accession>A0A6C0H8I9</accession>
<dbReference type="GO" id="GO:0003676">
    <property type="term" value="F:nucleic acid binding"/>
    <property type="evidence" value="ECO:0007669"/>
    <property type="project" value="InterPro"/>
</dbReference>
<dbReference type="InterPro" id="IPR012337">
    <property type="entry name" value="RNaseH-like_sf"/>
</dbReference>
<evidence type="ECO:0000313" key="1">
    <source>
        <dbReference type="EMBL" id="QHT76680.1"/>
    </source>
</evidence>
<proteinExistence type="predicted"/>
<dbReference type="Gene3D" id="3.30.420.10">
    <property type="entry name" value="Ribonuclease H-like superfamily/Ribonuclease H"/>
    <property type="match status" value="1"/>
</dbReference>
<reference evidence="1" key="1">
    <citation type="journal article" date="2020" name="Nature">
        <title>Giant virus diversity and host interactions through global metagenomics.</title>
        <authorList>
            <person name="Schulz F."/>
            <person name="Roux S."/>
            <person name="Paez-Espino D."/>
            <person name="Jungbluth S."/>
            <person name="Walsh D.A."/>
            <person name="Denef V.J."/>
            <person name="McMahon K.D."/>
            <person name="Konstantinidis K.T."/>
            <person name="Eloe-Fadrosh E.A."/>
            <person name="Kyrpides N.C."/>
            <person name="Woyke T."/>
        </authorList>
    </citation>
    <scope>NUCLEOTIDE SEQUENCE</scope>
    <source>
        <strain evidence="1">GVMAG-M-3300023179-82</strain>
    </source>
</reference>
<organism evidence="1">
    <name type="scientific">viral metagenome</name>
    <dbReference type="NCBI Taxonomy" id="1070528"/>
    <lineage>
        <taxon>unclassified sequences</taxon>
        <taxon>metagenomes</taxon>
        <taxon>organismal metagenomes</taxon>
    </lineage>
</organism>
<dbReference type="SUPFAM" id="SSF53098">
    <property type="entry name" value="Ribonuclease H-like"/>
    <property type="match status" value="1"/>
</dbReference>
<dbReference type="AlphaFoldDB" id="A0A6C0H8I9"/>